<evidence type="ECO:0000313" key="4">
    <source>
        <dbReference type="Proteomes" id="UP001243844"/>
    </source>
</evidence>
<proteinExistence type="inferred from homology"/>
<dbReference type="FunFam" id="3.40.50.720:FF:000084">
    <property type="entry name" value="Short-chain dehydrogenase reductase"/>
    <property type="match status" value="1"/>
</dbReference>
<dbReference type="PANTHER" id="PTHR24321">
    <property type="entry name" value="DEHYDROGENASES, SHORT CHAIN"/>
    <property type="match status" value="1"/>
</dbReference>
<dbReference type="InterPro" id="IPR002347">
    <property type="entry name" value="SDR_fam"/>
</dbReference>
<sequence>MDFNLQGKVGVVSGGATLIGQAVVRAMLAEEMQVVILDIDPAGKKIAEQYPDAVMFIQTDLSQDESLKQAVQHIHQVMGSVHSVVNLACSYLDDGFASSRQDWLKALDINVLSTVELTRYLYEDLKENQGAVVNFTSISAQCAQTGRWLYPVSKAAIHQLTQSMAMDFAVDGIRVNSVSPGWTWSRVIAEVSGHDRIKADQVAADYHLLGRLGNPEEVANVVVFLLSSAASFVTGADYAVDGGYAVMGPEQNRPAIPRLAG</sequence>
<dbReference type="InterPro" id="IPR036291">
    <property type="entry name" value="NAD(P)-bd_dom_sf"/>
</dbReference>
<accession>A0AAW8J5E9</accession>
<dbReference type="PROSITE" id="PS00061">
    <property type="entry name" value="ADH_SHORT"/>
    <property type="match status" value="1"/>
</dbReference>
<dbReference type="SUPFAM" id="SSF51735">
    <property type="entry name" value="NAD(P)-binding Rossmann-fold domains"/>
    <property type="match status" value="1"/>
</dbReference>
<dbReference type="AlphaFoldDB" id="A0AAW8J5E9"/>
<dbReference type="CDD" id="cd05233">
    <property type="entry name" value="SDR_c"/>
    <property type="match status" value="1"/>
</dbReference>
<keyword evidence="2" id="KW-0560">Oxidoreductase</keyword>
<name>A0AAW8J5E9_9GAMM</name>
<evidence type="ECO:0000256" key="1">
    <source>
        <dbReference type="ARBA" id="ARBA00006484"/>
    </source>
</evidence>
<dbReference type="PRINTS" id="PR00081">
    <property type="entry name" value="GDHRDH"/>
</dbReference>
<reference evidence="3" key="1">
    <citation type="submission" date="2023-08" db="EMBL/GenBank/DDBJ databases">
        <title>Emergence of clinically-relevant ST2 carbapenem-resistant Acinetobacter baumannii strains in hospital sewages in Zhejiang, East of China.</title>
        <authorList>
            <person name="Kaichao C."/>
            <person name="Zhang R."/>
        </authorList>
    </citation>
    <scope>NUCLEOTIDE SEQUENCE</scope>
    <source>
        <strain evidence="3">M-RB-37</strain>
    </source>
</reference>
<dbReference type="RefSeq" id="WP_308981028.1">
    <property type="nucleotide sequence ID" value="NZ_JAVIDL010000005.1"/>
</dbReference>
<dbReference type="EMBL" id="JAVIDL010000005">
    <property type="protein sequence ID" value="MDQ8934879.1"/>
    <property type="molecule type" value="Genomic_DNA"/>
</dbReference>
<gene>
    <name evidence="3" type="ORF">RFH47_03920</name>
</gene>
<evidence type="ECO:0000313" key="3">
    <source>
        <dbReference type="EMBL" id="MDQ8934879.1"/>
    </source>
</evidence>
<evidence type="ECO:0000256" key="2">
    <source>
        <dbReference type="ARBA" id="ARBA00023002"/>
    </source>
</evidence>
<dbReference type="NCBIfam" id="NF006121">
    <property type="entry name" value="PRK08265.1"/>
    <property type="match status" value="1"/>
</dbReference>
<organism evidence="3 4">
    <name type="scientific">Acinetobacter rudis</name>
    <dbReference type="NCBI Taxonomy" id="632955"/>
    <lineage>
        <taxon>Bacteria</taxon>
        <taxon>Pseudomonadati</taxon>
        <taxon>Pseudomonadota</taxon>
        <taxon>Gammaproteobacteria</taxon>
        <taxon>Moraxellales</taxon>
        <taxon>Moraxellaceae</taxon>
        <taxon>Acinetobacter</taxon>
    </lineage>
</organism>
<dbReference type="Proteomes" id="UP001243844">
    <property type="component" value="Unassembled WGS sequence"/>
</dbReference>
<dbReference type="PANTHER" id="PTHR24321:SF8">
    <property type="entry name" value="ESTRADIOL 17-BETA-DEHYDROGENASE 8-RELATED"/>
    <property type="match status" value="1"/>
</dbReference>
<dbReference type="InterPro" id="IPR020904">
    <property type="entry name" value="Sc_DH/Rdtase_CS"/>
</dbReference>
<comment type="caution">
    <text evidence="3">The sequence shown here is derived from an EMBL/GenBank/DDBJ whole genome shotgun (WGS) entry which is preliminary data.</text>
</comment>
<dbReference type="Gene3D" id="3.40.50.720">
    <property type="entry name" value="NAD(P)-binding Rossmann-like Domain"/>
    <property type="match status" value="1"/>
</dbReference>
<protein>
    <submittedName>
        <fullName evidence="3">SDR family oxidoreductase</fullName>
    </submittedName>
</protein>
<dbReference type="GO" id="GO:0016491">
    <property type="term" value="F:oxidoreductase activity"/>
    <property type="evidence" value="ECO:0007669"/>
    <property type="project" value="UniProtKB-KW"/>
</dbReference>
<comment type="similarity">
    <text evidence="1">Belongs to the short-chain dehydrogenases/reductases (SDR) family.</text>
</comment>
<dbReference type="Pfam" id="PF13561">
    <property type="entry name" value="adh_short_C2"/>
    <property type="match status" value="1"/>
</dbReference>